<dbReference type="SUPFAM" id="SSF88713">
    <property type="entry name" value="Glycoside hydrolase/deacetylase"/>
    <property type="match status" value="1"/>
</dbReference>
<proteinExistence type="predicted"/>
<reference evidence="5" key="1">
    <citation type="submission" date="2016-02" db="EMBL/GenBank/DDBJ databases">
        <authorList>
            <person name="Holder M.E."/>
            <person name="Ajami N.J."/>
            <person name="Petrosino J.F."/>
        </authorList>
    </citation>
    <scope>NUCLEOTIDE SEQUENCE [LARGE SCALE GENOMIC DNA]</scope>
    <source>
        <strain evidence="5">DSM 12838</strain>
    </source>
</reference>
<dbReference type="EMBL" id="CP014230">
    <property type="protein sequence ID" value="AMD92084.1"/>
    <property type="molecule type" value="Genomic_DNA"/>
</dbReference>
<evidence type="ECO:0000256" key="2">
    <source>
        <dbReference type="ARBA" id="ARBA00022729"/>
    </source>
</evidence>
<dbReference type="PANTHER" id="PTHR34216:SF3">
    <property type="entry name" value="POLY-BETA-1,6-N-ACETYL-D-GLUCOSAMINE N-DEACETYLASE"/>
    <property type="match status" value="1"/>
</dbReference>
<dbReference type="GO" id="GO:0005975">
    <property type="term" value="P:carbohydrate metabolic process"/>
    <property type="evidence" value="ECO:0007669"/>
    <property type="project" value="InterPro"/>
</dbReference>
<dbReference type="PANTHER" id="PTHR34216">
    <property type="match status" value="1"/>
</dbReference>
<dbReference type="Proteomes" id="UP000063964">
    <property type="component" value="Chromosome"/>
</dbReference>
<accession>A0A0X8JNK7</accession>
<evidence type="ECO:0000259" key="3">
    <source>
        <dbReference type="Pfam" id="PF01522"/>
    </source>
</evidence>
<dbReference type="OrthoDB" id="9814639at2"/>
<evidence type="ECO:0000313" key="5">
    <source>
        <dbReference type="Proteomes" id="UP000063964"/>
    </source>
</evidence>
<name>A0A0X8JNK7_9BACT</name>
<keyword evidence="2" id="KW-0732">Signal</keyword>
<organism evidence="4 5">
    <name type="scientific">Desulfomicrobium orale DSM 12838</name>
    <dbReference type="NCBI Taxonomy" id="888061"/>
    <lineage>
        <taxon>Bacteria</taxon>
        <taxon>Pseudomonadati</taxon>
        <taxon>Thermodesulfobacteriota</taxon>
        <taxon>Desulfovibrionia</taxon>
        <taxon>Desulfovibrionales</taxon>
        <taxon>Desulfomicrobiaceae</taxon>
        <taxon>Desulfomicrobium</taxon>
    </lineage>
</organism>
<dbReference type="Pfam" id="PF01522">
    <property type="entry name" value="Polysacc_deac_1"/>
    <property type="match status" value="1"/>
</dbReference>
<dbReference type="RefSeq" id="WP_066602856.1">
    <property type="nucleotide sequence ID" value="NZ_CP014230.1"/>
</dbReference>
<dbReference type="GO" id="GO:0016810">
    <property type="term" value="F:hydrolase activity, acting on carbon-nitrogen (but not peptide) bonds"/>
    <property type="evidence" value="ECO:0007669"/>
    <property type="project" value="InterPro"/>
</dbReference>
<keyword evidence="5" id="KW-1185">Reference proteome</keyword>
<evidence type="ECO:0000313" key="4">
    <source>
        <dbReference type="EMBL" id="AMD92084.1"/>
    </source>
</evidence>
<dbReference type="InterPro" id="IPR051398">
    <property type="entry name" value="Polysacch_Deacetylase"/>
</dbReference>
<dbReference type="Gene3D" id="3.20.20.370">
    <property type="entry name" value="Glycoside hydrolase/deacetylase"/>
    <property type="match status" value="1"/>
</dbReference>
<comment type="subcellular location">
    <subcellularLocation>
        <location evidence="1">Secreted</location>
    </subcellularLocation>
</comment>
<dbReference type="STRING" id="888061.AXF15_02495"/>
<dbReference type="AlphaFoldDB" id="A0A0X8JNK7"/>
<evidence type="ECO:0000256" key="1">
    <source>
        <dbReference type="ARBA" id="ARBA00004613"/>
    </source>
</evidence>
<sequence>MSILSFTQALCRPSIPVLCYHQVRPDSGMSPEKFGTHLDIIRKIGFDTISLLDLYEIIQEKKSITSPSVVLTFDDCTLDNWIYAIPELQKRNMKGVFFAITDDIMDGSARKRSDQTASPLEIPPTPHIMSRALQGDKYFFMNRSEIFATVHELGMEVYSHTAAHQACYLDMTPTGQLSDRAHWSHHALSGYDAPPSTPTFPIGSAYAHNGWGKSWTGEELQINSPDLRKKFCIKDFLQSKKTLEEILDKPCPFLCLPWGQGDNITLEAAQEAGFLGVLNLRYNAVCGKTDPFSIGRLSVSSRRKKIWLLTKLLLLAHSTSARTINRLRWRRP</sequence>
<dbReference type="KEGG" id="doa:AXF15_02495"/>
<dbReference type="InterPro" id="IPR002509">
    <property type="entry name" value="NODB_dom"/>
</dbReference>
<protein>
    <recommendedName>
        <fullName evidence="3">NodB homology domain-containing protein</fullName>
    </recommendedName>
</protein>
<gene>
    <name evidence="4" type="ORF">AXF15_02495</name>
</gene>
<dbReference type="InterPro" id="IPR011330">
    <property type="entry name" value="Glyco_hydro/deAcase_b/a-brl"/>
</dbReference>
<feature type="domain" description="NodB homology" evidence="3">
    <location>
        <begin position="65"/>
        <end position="274"/>
    </location>
</feature>
<dbReference type="GO" id="GO:0005576">
    <property type="term" value="C:extracellular region"/>
    <property type="evidence" value="ECO:0007669"/>
    <property type="project" value="UniProtKB-SubCell"/>
</dbReference>